<keyword evidence="4" id="KW-1185">Reference proteome</keyword>
<feature type="transmembrane region" description="Helical" evidence="2">
    <location>
        <begin position="298"/>
        <end position="314"/>
    </location>
</feature>
<organism evidence="3 4">
    <name type="scientific">Sulfobacillus harzensis</name>
    <dbReference type="NCBI Taxonomy" id="2729629"/>
    <lineage>
        <taxon>Bacteria</taxon>
        <taxon>Bacillati</taxon>
        <taxon>Bacillota</taxon>
        <taxon>Clostridia</taxon>
        <taxon>Eubacteriales</taxon>
        <taxon>Clostridiales Family XVII. Incertae Sedis</taxon>
        <taxon>Sulfobacillus</taxon>
    </lineage>
</organism>
<sequence length="380" mass="40561">MPVQTMVSPHVTALFYHDLWWSLIAVLSTALMVLGGVWALRRLDDATAVLRPVLTPLAHRTRGYRWLYWGLGAVWILDGLLQLQPAMPNSAFLEMVITPLLSGQPTWMIHVLGAGIQRWSEAPVMANLAAVWIQGGIGLVLILGRNHRWGRLGLWATLGWGLVVWMWGEGLGGLLTGSASWIAGSPGSVLMYMVSAGLLLLPDRRWRSGQVTAVLGWGLAGFWIVGAILQSRPGSGYWRHLSPIFLQAAENAQPAWISRPIYHVALWTALHGPLANGVATVGLLAVGLAWLWRPYRRVTGILTGVILAALWWLGQDFGVFGGVGTDPQTAPVLALLMAAGYAGASGGDVAQGARTGPRTSPMGGGTPEAAAVAAALGPRP</sequence>
<feature type="transmembrane region" description="Helical" evidence="2">
    <location>
        <begin position="152"/>
        <end position="168"/>
    </location>
</feature>
<proteinExistence type="predicted"/>
<feature type="transmembrane region" description="Helical" evidence="2">
    <location>
        <begin position="213"/>
        <end position="231"/>
    </location>
</feature>
<dbReference type="EMBL" id="JABBVZ010000009">
    <property type="protein sequence ID" value="NMP21545.1"/>
    <property type="molecule type" value="Genomic_DNA"/>
</dbReference>
<feature type="region of interest" description="Disordered" evidence="1">
    <location>
        <begin position="350"/>
        <end position="380"/>
    </location>
</feature>
<evidence type="ECO:0000313" key="3">
    <source>
        <dbReference type="EMBL" id="NMP21545.1"/>
    </source>
</evidence>
<evidence type="ECO:0000313" key="4">
    <source>
        <dbReference type="Proteomes" id="UP000533476"/>
    </source>
</evidence>
<protein>
    <submittedName>
        <fullName evidence="3">Uncharacterized protein</fullName>
    </submittedName>
</protein>
<dbReference type="AlphaFoldDB" id="A0A7Y0Q1P9"/>
<accession>A0A7Y0Q1P9</accession>
<feature type="transmembrane region" description="Helical" evidence="2">
    <location>
        <begin position="180"/>
        <end position="201"/>
    </location>
</feature>
<feature type="transmembrane region" description="Helical" evidence="2">
    <location>
        <begin position="124"/>
        <end position="143"/>
    </location>
</feature>
<evidence type="ECO:0000256" key="1">
    <source>
        <dbReference type="SAM" id="MobiDB-lite"/>
    </source>
</evidence>
<feature type="transmembrane region" description="Helical" evidence="2">
    <location>
        <begin position="66"/>
        <end position="83"/>
    </location>
</feature>
<comment type="caution">
    <text evidence="3">The sequence shown here is derived from an EMBL/GenBank/DDBJ whole genome shotgun (WGS) entry which is preliminary data.</text>
</comment>
<keyword evidence="2" id="KW-1133">Transmembrane helix</keyword>
<gene>
    <name evidence="3" type="ORF">HIJ39_04120</name>
</gene>
<keyword evidence="2" id="KW-0472">Membrane</keyword>
<keyword evidence="2" id="KW-0812">Transmembrane</keyword>
<evidence type="ECO:0000256" key="2">
    <source>
        <dbReference type="SAM" id="Phobius"/>
    </source>
</evidence>
<feature type="compositionally biased region" description="Low complexity" evidence="1">
    <location>
        <begin position="369"/>
        <end position="380"/>
    </location>
</feature>
<reference evidence="3 4" key="1">
    <citation type="submission" date="2020-04" db="EMBL/GenBank/DDBJ databases">
        <authorList>
            <person name="Zhang R."/>
            <person name="Schippers A."/>
        </authorList>
    </citation>
    <scope>NUCLEOTIDE SEQUENCE [LARGE SCALE GENOMIC DNA]</scope>
    <source>
        <strain evidence="3 4">DSM 109850</strain>
    </source>
</reference>
<feature type="transmembrane region" description="Helical" evidence="2">
    <location>
        <begin position="274"/>
        <end position="291"/>
    </location>
</feature>
<dbReference type="Proteomes" id="UP000533476">
    <property type="component" value="Unassembled WGS sequence"/>
</dbReference>
<feature type="transmembrane region" description="Helical" evidence="2">
    <location>
        <begin position="20"/>
        <end position="40"/>
    </location>
</feature>
<name>A0A7Y0Q1P9_9FIRM</name>